<name>A4V6Z4_PSEFS</name>
<dbReference type="EMBL" id="AM235768">
    <property type="protein sequence ID" value="CAM96305.1"/>
    <property type="molecule type" value="Genomic_DNA"/>
</dbReference>
<dbReference type="AlphaFoldDB" id="A4V6Z4"/>
<evidence type="ECO:0008006" key="3">
    <source>
        <dbReference type="Google" id="ProtNLM"/>
    </source>
</evidence>
<organism evidence="1 2">
    <name type="scientific">Pseudomonas fluorescens (strain SBW25)</name>
    <dbReference type="NCBI Taxonomy" id="216595"/>
    <lineage>
        <taxon>Bacteria</taxon>
        <taxon>Pseudomonadati</taxon>
        <taxon>Pseudomonadota</taxon>
        <taxon>Gammaproteobacteria</taxon>
        <taxon>Pseudomonadales</taxon>
        <taxon>Pseudomonadaceae</taxon>
        <taxon>Pseudomonas</taxon>
    </lineage>
</organism>
<reference evidence="1 2" key="1">
    <citation type="journal article" date="2007" name="ISME J.">
        <title>Sequence-based analysis of pQBR103; a representative of a unique, transfer-proficient mega plasmid resident in the microbial community of sugar beet.</title>
        <authorList>
            <person name="Tett A."/>
            <person name="Spiers A.J."/>
            <person name="Crossman L.C."/>
            <person name="Ager D."/>
            <person name="Ciric L."/>
            <person name="Dow J.M."/>
            <person name="Fry J.C."/>
            <person name="Harris D."/>
            <person name="Lilley A."/>
            <person name="Oliver A."/>
            <person name="Parkhill J."/>
            <person name="Quail M.A."/>
            <person name="Rainey P.B."/>
            <person name="Saunders N.J."/>
            <person name="Seeger K."/>
            <person name="Snyder L.A.S."/>
            <person name="Squares R."/>
            <person name="Thomas C.M."/>
            <person name="Turner S.L."/>
            <person name="Zhang X.-X."/>
            <person name="Field D."/>
            <person name="Bailey M.J."/>
        </authorList>
    </citation>
    <scope>NUCLEOTIDE SEQUENCE [LARGE SCALE GENOMIC DNA]</scope>
    <source>
        <strain evidence="1 2">SBW25</strain>
    </source>
</reference>
<evidence type="ECO:0000313" key="1">
    <source>
        <dbReference type="EMBL" id="CAM96305.1"/>
    </source>
</evidence>
<proteinExistence type="predicted"/>
<accession>A4V6Z4</accession>
<keyword evidence="1" id="KW-0614">Plasmid</keyword>
<gene>
    <name evidence="1" type="ordered locus">pQBR0273</name>
</gene>
<protein>
    <recommendedName>
        <fullName evidence="3">Microcin J25-processing protein McjB C-terminal domain-containing protein</fullName>
    </recommendedName>
</protein>
<sequence>MDINAIILKAKLGRTRKDAQVDTCSVFAAALYDFLIDRGIPTKMVTAVKQGLGAWAHSVVEVDGQYYDSLGEFSISIYRERARIHPSVNTDIAYVPDSRAECFEEEFIEMYNFYLRMLNKAAA</sequence>
<evidence type="ECO:0000313" key="2">
    <source>
        <dbReference type="Proteomes" id="UP000002332"/>
    </source>
</evidence>
<geneLocation type="plasmid" evidence="1 2">
    <name>pQBR103</name>
</geneLocation>
<dbReference type="RefSeq" id="WP_011923081.1">
    <property type="nucleotide sequence ID" value="NC_009444.1"/>
</dbReference>
<dbReference type="Proteomes" id="UP000002332">
    <property type="component" value="Plasmid pQBR103"/>
</dbReference>